<gene>
    <name evidence="1" type="ORF">SVIM_LOCUS334083</name>
</gene>
<proteinExistence type="predicted"/>
<protein>
    <submittedName>
        <fullName evidence="1">Uncharacterized protein</fullName>
    </submittedName>
</protein>
<evidence type="ECO:0000313" key="1">
    <source>
        <dbReference type="EMBL" id="VFU50253.1"/>
    </source>
</evidence>
<sequence>MLYTPGLGLYTRANLIQNSGLFVVKSHLLFLIITRRAAFLSQFLPSRSIILERPLLMSPCFSHGQILLEGFLNFLASISIQQKCKSPCVCVCECCCIALISKITC</sequence>
<name>A0A6N2M7X6_SALVM</name>
<dbReference type="EMBL" id="CAADRP010001719">
    <property type="protein sequence ID" value="VFU50253.1"/>
    <property type="molecule type" value="Genomic_DNA"/>
</dbReference>
<dbReference type="AlphaFoldDB" id="A0A6N2M7X6"/>
<accession>A0A6N2M7X6</accession>
<organism evidence="1">
    <name type="scientific">Salix viminalis</name>
    <name type="common">Common osier</name>
    <name type="synonym">Basket willow</name>
    <dbReference type="NCBI Taxonomy" id="40686"/>
    <lineage>
        <taxon>Eukaryota</taxon>
        <taxon>Viridiplantae</taxon>
        <taxon>Streptophyta</taxon>
        <taxon>Embryophyta</taxon>
        <taxon>Tracheophyta</taxon>
        <taxon>Spermatophyta</taxon>
        <taxon>Magnoliopsida</taxon>
        <taxon>eudicotyledons</taxon>
        <taxon>Gunneridae</taxon>
        <taxon>Pentapetalae</taxon>
        <taxon>rosids</taxon>
        <taxon>fabids</taxon>
        <taxon>Malpighiales</taxon>
        <taxon>Salicaceae</taxon>
        <taxon>Saliceae</taxon>
        <taxon>Salix</taxon>
    </lineage>
</organism>
<reference evidence="1" key="1">
    <citation type="submission" date="2019-03" db="EMBL/GenBank/DDBJ databases">
        <authorList>
            <person name="Mank J."/>
            <person name="Almeida P."/>
        </authorList>
    </citation>
    <scope>NUCLEOTIDE SEQUENCE</scope>
    <source>
        <strain evidence="1">78183</strain>
    </source>
</reference>